<dbReference type="PANTHER" id="PTHR30154:SF53">
    <property type="entry name" value="HTH-TYPE TRANSCRIPTIONAL REGULATOR LRPC"/>
    <property type="match status" value="1"/>
</dbReference>
<keyword evidence="1" id="KW-0805">Transcription regulation</keyword>
<evidence type="ECO:0000259" key="4">
    <source>
        <dbReference type="PROSITE" id="PS50956"/>
    </source>
</evidence>
<gene>
    <name evidence="5" type="ORF">ACFQPB_06305</name>
</gene>
<dbReference type="PANTHER" id="PTHR30154">
    <property type="entry name" value="LEUCINE-RESPONSIVE REGULATORY PROTEIN"/>
    <property type="match status" value="1"/>
</dbReference>
<protein>
    <submittedName>
        <fullName evidence="5">Lrp/AsnC family transcriptional regulator</fullName>
    </submittedName>
</protein>
<dbReference type="SUPFAM" id="SSF46785">
    <property type="entry name" value="Winged helix' DNA-binding domain"/>
    <property type="match status" value="1"/>
</dbReference>
<reference evidence="6" key="1">
    <citation type="journal article" date="2019" name="Int. J. Syst. Evol. Microbiol.">
        <title>The Global Catalogue of Microorganisms (GCM) 10K type strain sequencing project: providing services to taxonomists for standard genome sequencing and annotation.</title>
        <authorList>
            <consortium name="The Broad Institute Genomics Platform"/>
            <consortium name="The Broad Institute Genome Sequencing Center for Infectious Disease"/>
            <person name="Wu L."/>
            <person name="Ma J."/>
        </authorList>
    </citation>
    <scope>NUCLEOTIDE SEQUENCE [LARGE SCALE GENOMIC DNA]</scope>
    <source>
        <strain evidence="6">CGMCC 1.12371</strain>
    </source>
</reference>
<dbReference type="InterPro" id="IPR036390">
    <property type="entry name" value="WH_DNA-bd_sf"/>
</dbReference>
<dbReference type="InterPro" id="IPR011008">
    <property type="entry name" value="Dimeric_a/b-barrel"/>
</dbReference>
<proteinExistence type="predicted"/>
<accession>A0ABW2QIQ5</accession>
<dbReference type="PROSITE" id="PS50956">
    <property type="entry name" value="HTH_ASNC_2"/>
    <property type="match status" value="1"/>
</dbReference>
<evidence type="ECO:0000256" key="2">
    <source>
        <dbReference type="ARBA" id="ARBA00023125"/>
    </source>
</evidence>
<dbReference type="RefSeq" id="WP_382220774.1">
    <property type="nucleotide sequence ID" value="NZ_JBHTCA010000003.1"/>
</dbReference>
<sequence>MTETTFELDTKAWALLMALQVDGRAPLKTLAMAAGLSVPATVERLKRLKDAGVVRSVTAELAPALVGYPVRAIVGVTVQQPGKKAFIDKLRRAPEVLECHHVAGADSYVVTVVARSLEDLERFLSSINSYGETRTSIVFSTPIPRRALVAPGSQRTPTE</sequence>
<evidence type="ECO:0000313" key="5">
    <source>
        <dbReference type="EMBL" id="MFC7408467.1"/>
    </source>
</evidence>
<keyword evidence="6" id="KW-1185">Reference proteome</keyword>
<dbReference type="InterPro" id="IPR036388">
    <property type="entry name" value="WH-like_DNA-bd_sf"/>
</dbReference>
<dbReference type="Pfam" id="PF13404">
    <property type="entry name" value="HTH_AsnC-type"/>
    <property type="match status" value="1"/>
</dbReference>
<dbReference type="InterPro" id="IPR000485">
    <property type="entry name" value="AsnC-type_HTH_dom"/>
</dbReference>
<dbReference type="Gene3D" id="1.10.10.10">
    <property type="entry name" value="Winged helix-like DNA-binding domain superfamily/Winged helix DNA-binding domain"/>
    <property type="match status" value="1"/>
</dbReference>
<evidence type="ECO:0000313" key="6">
    <source>
        <dbReference type="Proteomes" id="UP001596501"/>
    </source>
</evidence>
<dbReference type="EMBL" id="JBHTCA010000003">
    <property type="protein sequence ID" value="MFC7408467.1"/>
    <property type="molecule type" value="Genomic_DNA"/>
</dbReference>
<feature type="domain" description="HTH asnC-type" evidence="4">
    <location>
        <begin position="8"/>
        <end position="69"/>
    </location>
</feature>
<dbReference type="InterPro" id="IPR019887">
    <property type="entry name" value="Tscrpt_reg_AsnC/Lrp_C"/>
</dbReference>
<evidence type="ECO:0000256" key="1">
    <source>
        <dbReference type="ARBA" id="ARBA00023015"/>
    </source>
</evidence>
<keyword evidence="2" id="KW-0238">DNA-binding</keyword>
<keyword evidence="3" id="KW-0804">Transcription</keyword>
<dbReference type="InterPro" id="IPR019888">
    <property type="entry name" value="Tscrpt_reg_AsnC-like"/>
</dbReference>
<dbReference type="PRINTS" id="PR00033">
    <property type="entry name" value="HTHASNC"/>
</dbReference>
<name>A0ABW2QIQ5_9BURK</name>
<organism evidence="5 6">
    <name type="scientific">Hydrogenophaga atypica</name>
    <dbReference type="NCBI Taxonomy" id="249409"/>
    <lineage>
        <taxon>Bacteria</taxon>
        <taxon>Pseudomonadati</taxon>
        <taxon>Pseudomonadota</taxon>
        <taxon>Betaproteobacteria</taxon>
        <taxon>Burkholderiales</taxon>
        <taxon>Comamonadaceae</taxon>
        <taxon>Hydrogenophaga</taxon>
    </lineage>
</organism>
<dbReference type="Gene3D" id="3.30.70.920">
    <property type="match status" value="1"/>
</dbReference>
<dbReference type="Pfam" id="PF01037">
    <property type="entry name" value="AsnC_trans_reg"/>
    <property type="match status" value="1"/>
</dbReference>
<comment type="caution">
    <text evidence="5">The sequence shown here is derived from an EMBL/GenBank/DDBJ whole genome shotgun (WGS) entry which is preliminary data.</text>
</comment>
<dbReference type="SUPFAM" id="SSF54909">
    <property type="entry name" value="Dimeric alpha+beta barrel"/>
    <property type="match status" value="1"/>
</dbReference>
<dbReference type="SMART" id="SM00344">
    <property type="entry name" value="HTH_ASNC"/>
    <property type="match status" value="1"/>
</dbReference>
<dbReference type="Proteomes" id="UP001596501">
    <property type="component" value="Unassembled WGS sequence"/>
</dbReference>
<evidence type="ECO:0000256" key="3">
    <source>
        <dbReference type="ARBA" id="ARBA00023163"/>
    </source>
</evidence>